<keyword evidence="2" id="KW-1185">Reference proteome</keyword>
<sequence length="305" mass="34916">MSWKKHKPVFDENLPFRAALRDLDDRPPRWPARRAILPFARHNLGIRPEHEQTWYRAACWGYSAHFLYGRYLQKENRADQIRPLIEPVDWTPLERSLASGKGVILVSAHLGPARIARFALLETTYPVLALTDSPASAAVFPNSLLVDSKAGREQSLVRGLIHLRRNGVLLAAPDGKQGAKKMVVRCANQEVRFSVGIGELARLSGAVTCWFSGTWVAPDRIRVVIEPIPAPQGEGEAWLEQWYRAYFERLWDQIRNNPADLGFRDGIWDTERSGLRWNYDLRQRIRRTIDSITSAFRGRSGEQRR</sequence>
<evidence type="ECO:0000313" key="2">
    <source>
        <dbReference type="Proteomes" id="UP000295443"/>
    </source>
</evidence>
<organism evidence="1 2">
    <name type="scientific">Parasulfuritortus cantonensis</name>
    <dbReference type="NCBI Taxonomy" id="2528202"/>
    <lineage>
        <taxon>Bacteria</taxon>
        <taxon>Pseudomonadati</taxon>
        <taxon>Pseudomonadota</taxon>
        <taxon>Betaproteobacteria</taxon>
        <taxon>Nitrosomonadales</taxon>
        <taxon>Thiobacillaceae</taxon>
        <taxon>Parasulfuritortus</taxon>
    </lineage>
</organism>
<dbReference type="EMBL" id="SJZB01000018">
    <property type="protein sequence ID" value="TCJ16269.1"/>
    <property type="molecule type" value="Genomic_DNA"/>
</dbReference>
<comment type="caution">
    <text evidence="1">The sequence shown here is derived from an EMBL/GenBank/DDBJ whole genome shotgun (WGS) entry which is preliminary data.</text>
</comment>
<reference evidence="1 2" key="1">
    <citation type="submission" date="2019-03" db="EMBL/GenBank/DDBJ databases">
        <title>Genome sequence of Thiobacillaceae bacterium LSR1, a sulfur-oxidizing bacterium isolated from freshwater sediment.</title>
        <authorList>
            <person name="Li S."/>
        </authorList>
    </citation>
    <scope>NUCLEOTIDE SEQUENCE [LARGE SCALE GENOMIC DNA]</scope>
    <source>
        <strain evidence="1 2">LSR1</strain>
    </source>
</reference>
<dbReference type="OrthoDB" id="8665128at2"/>
<accession>A0A4R1BGF6</accession>
<dbReference type="RefSeq" id="WP_131445197.1">
    <property type="nucleotide sequence ID" value="NZ_SJZB01000018.1"/>
</dbReference>
<protein>
    <recommendedName>
        <fullName evidence="3">Lysophospholipid acyltransferase family protein</fullName>
    </recommendedName>
</protein>
<gene>
    <name evidence="1" type="ORF">EZJ19_05015</name>
</gene>
<name>A0A4R1BGF6_9PROT</name>
<dbReference type="AlphaFoldDB" id="A0A4R1BGF6"/>
<evidence type="ECO:0008006" key="3">
    <source>
        <dbReference type="Google" id="ProtNLM"/>
    </source>
</evidence>
<evidence type="ECO:0000313" key="1">
    <source>
        <dbReference type="EMBL" id="TCJ16269.1"/>
    </source>
</evidence>
<dbReference type="Proteomes" id="UP000295443">
    <property type="component" value="Unassembled WGS sequence"/>
</dbReference>
<proteinExistence type="predicted"/>